<comment type="caution">
    <text evidence="5">The sequence shown here is derived from an EMBL/GenBank/DDBJ whole genome shotgun (WGS) entry which is preliminary data.</text>
</comment>
<dbReference type="InterPro" id="IPR003148">
    <property type="entry name" value="RCK_N"/>
</dbReference>
<dbReference type="EMBL" id="LWLG01000010">
    <property type="protein sequence ID" value="OAQ20497.1"/>
    <property type="molecule type" value="Genomic_DNA"/>
</dbReference>
<dbReference type="PATRIC" id="fig|999894.6.peg.1404"/>
<accession>A0A179D359</accession>
<feature type="domain" description="RCK C-terminal" evidence="4">
    <location>
        <begin position="245"/>
        <end position="331"/>
    </location>
</feature>
<dbReference type="InterPro" id="IPR036721">
    <property type="entry name" value="RCK_C_sf"/>
</dbReference>
<keyword evidence="6" id="KW-1185">Reference proteome</keyword>
<dbReference type="Proteomes" id="UP000078390">
    <property type="component" value="Unassembled WGS sequence"/>
</dbReference>
<feature type="transmembrane region" description="Helical" evidence="2">
    <location>
        <begin position="7"/>
        <end position="27"/>
    </location>
</feature>
<dbReference type="Gene3D" id="3.30.70.1450">
    <property type="entry name" value="Regulator of K+ conductance, C-terminal domain"/>
    <property type="match status" value="1"/>
</dbReference>
<dbReference type="STRING" id="999894.TDIS_1406"/>
<feature type="transmembrane region" description="Helical" evidence="2">
    <location>
        <begin position="61"/>
        <end position="81"/>
    </location>
</feature>
<dbReference type="InterPro" id="IPR050721">
    <property type="entry name" value="Trk_Ktr_HKT_K-transport"/>
</dbReference>
<keyword evidence="2" id="KW-0472">Membrane</keyword>
<evidence type="ECO:0000313" key="6">
    <source>
        <dbReference type="Proteomes" id="UP000078390"/>
    </source>
</evidence>
<sequence>MHHFKRIALGFFFLIFLLSVGTLGFYFIEGLSFFKALYFTVITISTVGYGDIVPQTEAGKVFAIFLILGGAGLFFYAFGLISEVVLSGTIQNVFGRRQVEKKIQALKDHYIVCGYGRIGKHICNLIARELPFVVIENDPAVIEEIEAEGFLFIEGDATNEEVLIKAGIERARGLVTVLRSDADNVYITLTARSLNPRIFIMARADDEKVVKRLRQAGANKVFSPYLIGARRMALALLRPAVTDFLELTTPEINLELQLEEVRLCPKSSLVGKDLISSRIREISGAIILAVKKLSGDMVFNPPPQYVLESGDVLIALGERKGLARLEELASGKK</sequence>
<organism evidence="5 6">
    <name type="scientific">Thermosulfurimonas dismutans</name>
    <dbReference type="NCBI Taxonomy" id="999894"/>
    <lineage>
        <taxon>Bacteria</taxon>
        <taxon>Pseudomonadati</taxon>
        <taxon>Thermodesulfobacteriota</taxon>
        <taxon>Thermodesulfobacteria</taxon>
        <taxon>Thermodesulfobacteriales</taxon>
        <taxon>Thermodesulfobacteriaceae</taxon>
        <taxon>Thermosulfurimonas</taxon>
    </lineage>
</organism>
<gene>
    <name evidence="5" type="ORF">TDIS_1406</name>
</gene>
<evidence type="ECO:0000256" key="2">
    <source>
        <dbReference type="SAM" id="Phobius"/>
    </source>
</evidence>
<dbReference type="InterPro" id="IPR036291">
    <property type="entry name" value="NAD(P)-bd_dom_sf"/>
</dbReference>
<evidence type="ECO:0000313" key="5">
    <source>
        <dbReference type="EMBL" id="OAQ20497.1"/>
    </source>
</evidence>
<proteinExistence type="predicted"/>
<keyword evidence="5" id="KW-0406">Ion transport</keyword>
<dbReference type="SUPFAM" id="SSF51735">
    <property type="entry name" value="NAD(P)-binding Rossmann-fold domains"/>
    <property type="match status" value="1"/>
</dbReference>
<dbReference type="PANTHER" id="PTHR43833">
    <property type="entry name" value="POTASSIUM CHANNEL PROTEIN 2-RELATED-RELATED"/>
    <property type="match status" value="1"/>
</dbReference>
<dbReference type="InterPro" id="IPR013099">
    <property type="entry name" value="K_chnl_dom"/>
</dbReference>
<keyword evidence="2" id="KW-1133">Transmembrane helix</keyword>
<dbReference type="Gene3D" id="3.40.50.720">
    <property type="entry name" value="NAD(P)-binding Rossmann-like Domain"/>
    <property type="match status" value="1"/>
</dbReference>
<keyword evidence="2" id="KW-0812">Transmembrane</keyword>
<dbReference type="SUPFAM" id="SSF81324">
    <property type="entry name" value="Voltage-gated potassium channels"/>
    <property type="match status" value="1"/>
</dbReference>
<dbReference type="AlphaFoldDB" id="A0A179D359"/>
<evidence type="ECO:0000259" key="3">
    <source>
        <dbReference type="PROSITE" id="PS51201"/>
    </source>
</evidence>
<dbReference type="PROSITE" id="PS51201">
    <property type="entry name" value="RCK_N"/>
    <property type="match status" value="1"/>
</dbReference>
<feature type="domain" description="RCK N-terminal" evidence="3">
    <location>
        <begin position="107"/>
        <end position="223"/>
    </location>
</feature>
<dbReference type="Pfam" id="PF02080">
    <property type="entry name" value="TrkA_C"/>
    <property type="match status" value="1"/>
</dbReference>
<evidence type="ECO:0000259" key="4">
    <source>
        <dbReference type="PROSITE" id="PS51202"/>
    </source>
</evidence>
<reference evidence="5 6" key="1">
    <citation type="submission" date="2016-04" db="EMBL/GenBank/DDBJ databases">
        <title>Genome analysis of Thermosulfurimonas dismutans, the first thermophilic sulfur-disproportionating bacterium of the phylum Thermodesulfobacteria.</title>
        <authorList>
            <person name="Mardanov A.V."/>
            <person name="Beletsky A.V."/>
            <person name="Kadnikov V.V."/>
            <person name="Slobodkin A.I."/>
            <person name="Ravin N.V."/>
        </authorList>
    </citation>
    <scope>NUCLEOTIDE SEQUENCE [LARGE SCALE GENOMIC DNA]</scope>
    <source>
        <strain evidence="5 6">S95</strain>
    </source>
</reference>
<evidence type="ECO:0000256" key="1">
    <source>
        <dbReference type="ARBA" id="ARBA00004651"/>
    </source>
</evidence>
<dbReference type="OrthoDB" id="9785285at2"/>
<name>A0A179D359_9BACT</name>
<dbReference type="PROSITE" id="PS51202">
    <property type="entry name" value="RCK_C"/>
    <property type="match status" value="1"/>
</dbReference>
<dbReference type="InterPro" id="IPR006037">
    <property type="entry name" value="RCK_C"/>
</dbReference>
<dbReference type="Pfam" id="PF07885">
    <property type="entry name" value="Ion_trans_2"/>
    <property type="match status" value="1"/>
</dbReference>
<dbReference type="SUPFAM" id="SSF116726">
    <property type="entry name" value="TrkA C-terminal domain-like"/>
    <property type="match status" value="1"/>
</dbReference>
<dbReference type="Pfam" id="PF02254">
    <property type="entry name" value="TrkA_N"/>
    <property type="match status" value="1"/>
</dbReference>
<dbReference type="GO" id="GO:0008324">
    <property type="term" value="F:monoatomic cation transmembrane transporter activity"/>
    <property type="evidence" value="ECO:0007669"/>
    <property type="project" value="InterPro"/>
</dbReference>
<keyword evidence="5" id="KW-0407">Ion channel</keyword>
<comment type="subcellular location">
    <subcellularLocation>
        <location evidence="1">Cell membrane</location>
        <topology evidence="1">Multi-pass membrane protein</topology>
    </subcellularLocation>
</comment>
<dbReference type="PANTHER" id="PTHR43833:SF9">
    <property type="entry name" value="POTASSIUM CHANNEL PROTEIN YUGO-RELATED"/>
    <property type="match status" value="1"/>
</dbReference>
<dbReference type="GO" id="GO:0006813">
    <property type="term" value="P:potassium ion transport"/>
    <property type="evidence" value="ECO:0007669"/>
    <property type="project" value="InterPro"/>
</dbReference>
<dbReference type="Gene3D" id="1.10.287.70">
    <property type="match status" value="1"/>
</dbReference>
<dbReference type="RefSeq" id="WP_068670728.1">
    <property type="nucleotide sequence ID" value="NZ_LWLG01000010.1"/>
</dbReference>
<keyword evidence="5" id="KW-0813">Transport</keyword>
<dbReference type="GO" id="GO:0005886">
    <property type="term" value="C:plasma membrane"/>
    <property type="evidence" value="ECO:0007669"/>
    <property type="project" value="UniProtKB-SubCell"/>
</dbReference>
<protein>
    <submittedName>
        <fullName evidence="5">Potassium channel protein</fullName>
    </submittedName>
</protein>